<feature type="region of interest" description="Disordered" evidence="1">
    <location>
        <begin position="714"/>
        <end position="743"/>
    </location>
</feature>
<dbReference type="EMBL" id="CP034457">
    <property type="protein sequence ID" value="QBM87812.1"/>
    <property type="molecule type" value="Genomic_DNA"/>
</dbReference>
<dbReference type="STRING" id="2163413.A0A4P6XKE3"/>
<evidence type="ECO:0000256" key="1">
    <source>
        <dbReference type="SAM" id="MobiDB-lite"/>
    </source>
</evidence>
<feature type="region of interest" description="Disordered" evidence="1">
    <location>
        <begin position="111"/>
        <end position="146"/>
    </location>
</feature>
<dbReference type="AlphaFoldDB" id="A0A4P6XKE3"/>
<evidence type="ECO:0000313" key="2">
    <source>
        <dbReference type="EMBL" id="QBM87812.1"/>
    </source>
</evidence>
<proteinExistence type="predicted"/>
<feature type="compositionally biased region" description="Polar residues" evidence="1">
    <location>
        <begin position="111"/>
        <end position="122"/>
    </location>
</feature>
<feature type="compositionally biased region" description="Polar residues" evidence="1">
    <location>
        <begin position="525"/>
        <end position="547"/>
    </location>
</feature>
<dbReference type="Proteomes" id="UP000292447">
    <property type="component" value="Chromosome II"/>
</dbReference>
<gene>
    <name evidence="2" type="ORF">METSCH_B10240</name>
</gene>
<feature type="region of interest" description="Disordered" evidence="1">
    <location>
        <begin position="561"/>
        <end position="663"/>
    </location>
</feature>
<organism evidence="2 3">
    <name type="scientific">Metschnikowia aff. pulcherrima</name>
    <dbReference type="NCBI Taxonomy" id="2163413"/>
    <lineage>
        <taxon>Eukaryota</taxon>
        <taxon>Fungi</taxon>
        <taxon>Dikarya</taxon>
        <taxon>Ascomycota</taxon>
        <taxon>Saccharomycotina</taxon>
        <taxon>Pichiomycetes</taxon>
        <taxon>Metschnikowiaceae</taxon>
        <taxon>Metschnikowia</taxon>
    </lineage>
</organism>
<protein>
    <submittedName>
        <fullName evidence="2">Uncharacterized protein</fullName>
    </submittedName>
</protein>
<accession>A0A4P6XKE3</accession>
<keyword evidence="3" id="KW-1185">Reference proteome</keyword>
<reference evidence="3" key="1">
    <citation type="submission" date="2019-03" db="EMBL/GenBank/DDBJ databases">
        <title>Snf2 controls pulcherriminic acid biosynthesis and connects pigmentation and antifungal activity of the yeast Metschnikowia pulcherrima.</title>
        <authorList>
            <person name="Gore-Lloyd D."/>
            <person name="Sumann I."/>
            <person name="Brachmann A.O."/>
            <person name="Schneeberger K."/>
            <person name="Ortiz-Merino R.A."/>
            <person name="Moreno-Beltran M."/>
            <person name="Schlaefli M."/>
            <person name="Kirner P."/>
            <person name="Santos Kron A."/>
            <person name="Wolfe K.H."/>
            <person name="Piel J."/>
            <person name="Ahrens C.H."/>
            <person name="Henk D."/>
            <person name="Freimoser F.M."/>
        </authorList>
    </citation>
    <scope>NUCLEOTIDE SEQUENCE [LARGE SCALE GENOMIC DNA]</scope>
    <source>
        <strain evidence="3">APC 1.2</strain>
    </source>
</reference>
<feature type="region of interest" description="Disordered" evidence="1">
    <location>
        <begin position="22"/>
        <end position="42"/>
    </location>
</feature>
<sequence length="1056" mass="115163">MLGRLFKLKSLLSLGGSTTSKVAGELSDGTANPTPTTQTPNDASVNAVSFEDSYTREILYGSLELALHPLIFNPQRFRLLVSQDGGDLRAKQVLYDSSKYLVEGVSLRTKSSPATVSPSAESFSDPGSLRLGSSSNSRLPNSANTLRSGSSYNKVPIAKQTHNINDLNDYMFGRGIPSVERHTSTKIHVLLPLSLLGDGSGMAVLLSRVFLISAFGYNADSDLTGDLDWVPRPTFKSKDSVLQIHVPTAKHHCGSSDHSQLQNRAFSFSSRFAVGVVIPLEDSGETIEEVISSNWETIAHFLIVLQKLICKKLTLALKASLINGLSPLISNKRIVFPLGVLQLEPEFGHQLQKLTKLIHYNVNTPRLININAFMTHSLNHMSTNLNTNVINWALEVINWLEFKDGRNFSPFHTQGLAVPQMHSQHSYLLQSASGASPWYRSHETPASSNTFLASLFALILPMRHMLAKGPLHVDAENRDGSKAITRVVVMTSNSSVAKKLLFILSGLIPDVEFLHRLENAGDVDANSSGTLSETPTPGANVEPNSKLSPLTCLQSKIANSPKGNGISFTAKPTTSQPIPIRSNRVGSNPQSDDSALASVSSTKGWDVPHKSATSLSLHGQTTTTEVANVTAAQQIPGPRRVSASNSSSMAHLSSSLNSSLSSSASNYSLSRLGSSFMDKWKNSLVGSNKFHQNFISETIDGAFTSDNINARPSMYSVSSPSPADELDEPVWEGSCSASTGSPMKQKCSRTQSLLNLSGEATNKTAGVSSSALGVDRTRTSVIFPPLRDKNLNVDDVNSSIIKQKVWSLMRCDLKFSTRGRKGLKADHLNEKYPSEESKRLDQSGTLYVQISSIMSPQLHKKAYLQPNVAFVDEFRPEYTIQSCPVNPRLEAQVSNAMKNDLLFYQNNCGYEKITSKTVYIGLRAREIKLIEMSVESPKRGKGHTSSVSPAAVVDLRQSYFSSAPSESPISSYFHGGDYSNHEKREIPAANTFRTTVKKVFSPNKNSGDRDAINYVEAQLEKLNEVASLINSNSAETVETKDLYNRMLCNAVRELIT</sequence>
<feature type="region of interest" description="Disordered" evidence="1">
    <location>
        <begin position="522"/>
        <end position="547"/>
    </location>
</feature>
<feature type="compositionally biased region" description="Low complexity" evidence="1">
    <location>
        <begin position="126"/>
        <end position="142"/>
    </location>
</feature>
<feature type="compositionally biased region" description="Polar residues" evidence="1">
    <location>
        <begin position="561"/>
        <end position="577"/>
    </location>
</feature>
<feature type="compositionally biased region" description="Low complexity" evidence="1">
    <location>
        <begin position="642"/>
        <end position="663"/>
    </location>
</feature>
<name>A0A4P6XKE3_9ASCO</name>
<feature type="compositionally biased region" description="Low complexity" evidence="1">
    <location>
        <begin position="620"/>
        <end position="634"/>
    </location>
</feature>
<evidence type="ECO:0000313" key="3">
    <source>
        <dbReference type="Proteomes" id="UP000292447"/>
    </source>
</evidence>
<feature type="compositionally biased region" description="Polar residues" evidence="1">
    <location>
        <begin position="584"/>
        <end position="603"/>
    </location>
</feature>